<feature type="transmembrane region" description="Helical" evidence="2">
    <location>
        <begin position="21"/>
        <end position="42"/>
    </location>
</feature>
<dbReference type="Gene3D" id="1.10.287.1490">
    <property type="match status" value="1"/>
</dbReference>
<accession>A0ABT1CNU0</accession>
<dbReference type="RefSeq" id="WP_252915163.1">
    <property type="nucleotide sequence ID" value="NZ_JAAAML010000001.1"/>
</dbReference>
<evidence type="ECO:0000256" key="1">
    <source>
        <dbReference type="SAM" id="Coils"/>
    </source>
</evidence>
<evidence type="ECO:0000256" key="2">
    <source>
        <dbReference type="SAM" id="Phobius"/>
    </source>
</evidence>
<proteinExistence type="predicted"/>
<dbReference type="Proteomes" id="UP001320715">
    <property type="component" value="Unassembled WGS sequence"/>
</dbReference>
<keyword evidence="1" id="KW-0175">Coiled coil</keyword>
<keyword evidence="2" id="KW-0472">Membrane</keyword>
<evidence type="ECO:0000313" key="3">
    <source>
        <dbReference type="EMBL" id="MCO6407867.1"/>
    </source>
</evidence>
<comment type="caution">
    <text evidence="3">The sequence shown here is derived from an EMBL/GenBank/DDBJ whole genome shotgun (WGS) entry which is preliminary data.</text>
</comment>
<feature type="coiled-coil region" evidence="1">
    <location>
        <begin position="118"/>
        <end position="167"/>
    </location>
</feature>
<reference evidence="3 4" key="1">
    <citation type="submission" date="2020-01" db="EMBL/GenBank/DDBJ databases">
        <title>Genomes of bacteria type strains.</title>
        <authorList>
            <person name="Chen J."/>
            <person name="Zhu S."/>
            <person name="Yang J."/>
        </authorList>
    </citation>
    <scope>NUCLEOTIDE SEQUENCE [LARGE SCALE GENOMIC DNA]</scope>
    <source>
        <strain evidence="3 4">DSM 16655</strain>
    </source>
</reference>
<evidence type="ECO:0000313" key="4">
    <source>
        <dbReference type="Proteomes" id="UP001320715"/>
    </source>
</evidence>
<keyword evidence="2" id="KW-1133">Transmembrane helix</keyword>
<name>A0ABT1CNU0_9HYPH</name>
<dbReference type="EMBL" id="JAAAML010000001">
    <property type="protein sequence ID" value="MCO6407867.1"/>
    <property type="molecule type" value="Genomic_DNA"/>
</dbReference>
<gene>
    <name evidence="3" type="ORF">GTW23_06715</name>
</gene>
<protein>
    <submittedName>
        <fullName evidence="3">Uncharacterized protein</fullName>
    </submittedName>
</protein>
<sequence>MAAQKSEKTKAQNGKGGLMGLVAKLLGVVAISLGTLFFAAMFDIGHAGLIHTLAGPAAILVPLFAVLSIGAMFLTPKSTADLDEQEAQIAALSEFQSKMKSQILTLQNQMDSMNGQDVEALRARNKELQEELDAIHQAEREKMDVEVDALRQRNEELEAQIKQWALDTVTKNISGDAAKAA</sequence>
<organism evidence="3 4">
    <name type="scientific">Hoeflea alexandrii</name>
    <dbReference type="NCBI Taxonomy" id="288436"/>
    <lineage>
        <taxon>Bacteria</taxon>
        <taxon>Pseudomonadati</taxon>
        <taxon>Pseudomonadota</taxon>
        <taxon>Alphaproteobacteria</taxon>
        <taxon>Hyphomicrobiales</taxon>
        <taxon>Rhizobiaceae</taxon>
        <taxon>Hoeflea</taxon>
    </lineage>
</organism>
<keyword evidence="2" id="KW-0812">Transmembrane</keyword>
<keyword evidence="4" id="KW-1185">Reference proteome</keyword>
<dbReference type="SUPFAM" id="SSF58113">
    <property type="entry name" value="Apolipoprotein A-I"/>
    <property type="match status" value="1"/>
</dbReference>
<feature type="transmembrane region" description="Helical" evidence="2">
    <location>
        <begin position="48"/>
        <end position="74"/>
    </location>
</feature>